<dbReference type="EMBL" id="JPRD01000024">
    <property type="protein sequence ID" value="KIF52249.1"/>
    <property type="molecule type" value="Genomic_DNA"/>
</dbReference>
<evidence type="ECO:0000259" key="2">
    <source>
        <dbReference type="Pfam" id="PF26107"/>
    </source>
</evidence>
<organism evidence="4 5">
    <name type="scientific">Vibrio owensii CAIM 1854 = LMG 25443</name>
    <dbReference type="NCBI Taxonomy" id="1229493"/>
    <lineage>
        <taxon>Bacteria</taxon>
        <taxon>Pseudomonadati</taxon>
        <taxon>Pseudomonadota</taxon>
        <taxon>Gammaproteobacteria</taxon>
        <taxon>Vibrionales</taxon>
        <taxon>Vibrionaceae</taxon>
        <taxon>Vibrio</taxon>
    </lineage>
</organism>
<dbReference type="InterPro" id="IPR026881">
    <property type="entry name" value="WYL_dom"/>
</dbReference>
<dbReference type="Pfam" id="PF26107">
    <property type="entry name" value="BrxR_CTD"/>
    <property type="match status" value="1"/>
</dbReference>
<dbReference type="InterPro" id="IPR059020">
    <property type="entry name" value="CapW_CTD"/>
</dbReference>
<dbReference type="PIRSF" id="PIRSF015558">
    <property type="entry name" value="Txn_reg_DeoR_prd"/>
    <property type="match status" value="1"/>
</dbReference>
<dbReference type="Pfam" id="PF13280">
    <property type="entry name" value="WYL"/>
    <property type="match status" value="1"/>
</dbReference>
<dbReference type="InterPro" id="IPR016634">
    <property type="entry name" value="CapW-like"/>
</dbReference>
<dbReference type="RefSeq" id="WP_020197033.1">
    <property type="nucleotide sequence ID" value="NZ_BAOH01000094.1"/>
</dbReference>
<feature type="domain" description="WYL" evidence="1">
    <location>
        <begin position="119"/>
        <end position="185"/>
    </location>
</feature>
<dbReference type="InterPro" id="IPR059019">
    <property type="entry name" value="WHD_CapW"/>
</dbReference>
<evidence type="ECO:0000259" key="1">
    <source>
        <dbReference type="Pfam" id="PF13280"/>
    </source>
</evidence>
<dbReference type="Pfam" id="PF26109">
    <property type="entry name" value="WHD_BrxR"/>
    <property type="match status" value="1"/>
</dbReference>
<comment type="caution">
    <text evidence="4">The sequence shown here is derived from an EMBL/GenBank/DDBJ whole genome shotgun (WGS) entry which is preliminary data.</text>
</comment>
<feature type="domain" description="DNA-binding transcriptional repressor CapW winged helix-turn-helix" evidence="3">
    <location>
        <begin position="10"/>
        <end position="79"/>
    </location>
</feature>
<feature type="domain" description="DNA-binding transcriptional repressor CapW C-terminal dimerisation" evidence="2">
    <location>
        <begin position="207"/>
        <end position="277"/>
    </location>
</feature>
<proteinExistence type="predicted"/>
<protein>
    <submittedName>
        <fullName evidence="4">Uncharacterized protein</fullName>
    </submittedName>
</protein>
<dbReference type="PROSITE" id="PS52050">
    <property type="entry name" value="WYL"/>
    <property type="match status" value="1"/>
</dbReference>
<name>A0A0C1Z7T0_9VIBR</name>
<reference evidence="4 5" key="1">
    <citation type="submission" date="2014-07" db="EMBL/GenBank/DDBJ databases">
        <title>Unique and conserved regions in Vibrio harveyi and related species in comparison with the shrimp pathogen Vibrio harveyi CAIM 1792.</title>
        <authorList>
            <person name="Espinoza-Valles I."/>
            <person name="Vora G."/>
            <person name="Leekitcharoenphon P."/>
            <person name="Ussery D."/>
            <person name="Hoj L."/>
            <person name="Gomez-Gil B."/>
        </authorList>
    </citation>
    <scope>NUCLEOTIDE SEQUENCE [LARGE SCALE GENOMIC DNA]</scope>
    <source>
        <strain evidence="5">CAIM 1854 / LMG 25443</strain>
    </source>
</reference>
<evidence type="ECO:0000259" key="3">
    <source>
        <dbReference type="Pfam" id="PF26109"/>
    </source>
</evidence>
<dbReference type="Proteomes" id="UP000031586">
    <property type="component" value="Unassembled WGS sequence"/>
</dbReference>
<dbReference type="PATRIC" id="fig|1229493.5.peg.2285"/>
<evidence type="ECO:0000313" key="5">
    <source>
        <dbReference type="Proteomes" id="UP000031586"/>
    </source>
</evidence>
<dbReference type="AlphaFoldDB" id="A0A0C1Z7T0"/>
<evidence type="ECO:0000313" key="4">
    <source>
        <dbReference type="EMBL" id="KIF52249.1"/>
    </source>
</evidence>
<gene>
    <name evidence="4" type="ORF">H735_15675</name>
</gene>
<sequence length="289" mass="33486">MSIEELSFSVRERLQYIEFLLQFRGWLSRSDLVDKFAISAPAATRDFRKYKDIAPENLDFDDSSKTYTIKDSSFKPVFTIRIHEALGKLRNPALALALGLGENESYSAPPRLSMPKLDVLMSLSRSIINKQALRINYLSVKNGNSDRKIVPHSLVDNGLRLHVRAYDYKRKKFCDFVLSRIIKAEQLDEFVPFERTSTLDYQWNRYVRLELVPHPCSENVLNPKTIERDLDMKDGVKVIQVRAAVAGYWLRLWNVDCSKDASLRGTEFHLWLRNHETLYDVESAKLAPK</sequence>
<accession>A0A0C1Z7T0</accession>